<dbReference type="AlphaFoldDB" id="A0A699Y8D9"/>
<accession>A0A699Y8D9</accession>
<protein>
    <submittedName>
        <fullName evidence="2">Uncharacterized protein</fullName>
    </submittedName>
</protein>
<evidence type="ECO:0000313" key="2">
    <source>
        <dbReference type="EMBL" id="GFH05531.1"/>
    </source>
</evidence>
<evidence type="ECO:0000256" key="1">
    <source>
        <dbReference type="SAM" id="MobiDB-lite"/>
    </source>
</evidence>
<name>A0A699Y8D9_HAELA</name>
<dbReference type="EMBL" id="BLLF01000001">
    <property type="protein sequence ID" value="GFH05531.1"/>
    <property type="molecule type" value="Genomic_DNA"/>
</dbReference>
<proteinExistence type="predicted"/>
<gene>
    <name evidence="2" type="ORF">HaLaN_00008</name>
</gene>
<sequence>MSCDDNLALQIQIANIVAEACQLPEDQQQAFLQSKSALHPLSQYHVAANKASCQHLPHQPCGQQVSSMLFVRSTSHTHGIGTVLASCQHSCCCEQLAWTHTAHAWSSAWELLDKPDPQAAAGGMAQVCACILCITDPRVRVHASSSASGAATKARAAYVGIASTSLMVASEPSWALNYSPPQPFGELAVGAHCPGHVKAMLEHAPLQLLFSLLGQGYAVVLTGQGVGGMVAHCLAARLLLQLRQEIELAQQHGINLQHLQLTEDKVTSIVFGSPLFSNAAMLACLAAHGVDQHLHTIVRAGDGSPLLLTLCSELAELAKEPPPPLVPQGEAGLAFSLRSPQFTSLQRWATHLFTAVMALERGPHLAASMACRPLPQQRSVVDERQAVQGGAAARPGAPVAANQGVTMEFVNDSGTHRGSTSSPHCLPPLASRIPGSAEDAEKGLRVGLDSRRAGMDTVSDTIKLASSPGRPPMPCLPPIALPTGAAKPSHRAALSHQNSYSHLGSVDRVSPGRVSGAMAGLASSRVRGPGAAAVVAAAVATLKAGSPAGSSSGGSSPLTRRTALVNRLDAATASGGVHASAVWASRSSDSGQAACRPLAVHAATQPWQPALEAVLALAPCGVQHYIPIGRFWVLEVEAGELTSSCAQGSKQGGPGLRLRPGHQERSKGTQGGRGVGASETAPAPAAALVSVPCEVVLSQWRSWLSASRNPQLLRCWEYGLEELRRELMEAFAWTMFHPVITAADSRVMDRKLLIRPVADLDACS</sequence>
<comment type="caution">
    <text evidence="2">The sequence shown here is derived from an EMBL/GenBank/DDBJ whole genome shotgun (WGS) entry which is preliminary data.</text>
</comment>
<reference evidence="2 3" key="1">
    <citation type="submission" date="2020-02" db="EMBL/GenBank/DDBJ databases">
        <title>Draft genome sequence of Haematococcus lacustris strain NIES-144.</title>
        <authorList>
            <person name="Morimoto D."/>
            <person name="Nakagawa S."/>
            <person name="Yoshida T."/>
            <person name="Sawayama S."/>
        </authorList>
    </citation>
    <scope>NUCLEOTIDE SEQUENCE [LARGE SCALE GENOMIC DNA]</scope>
    <source>
        <strain evidence="2 3">NIES-144</strain>
    </source>
</reference>
<organism evidence="2 3">
    <name type="scientific">Haematococcus lacustris</name>
    <name type="common">Green alga</name>
    <name type="synonym">Haematococcus pluvialis</name>
    <dbReference type="NCBI Taxonomy" id="44745"/>
    <lineage>
        <taxon>Eukaryota</taxon>
        <taxon>Viridiplantae</taxon>
        <taxon>Chlorophyta</taxon>
        <taxon>core chlorophytes</taxon>
        <taxon>Chlorophyceae</taxon>
        <taxon>CS clade</taxon>
        <taxon>Chlamydomonadales</taxon>
        <taxon>Haematococcaceae</taxon>
        <taxon>Haematococcus</taxon>
    </lineage>
</organism>
<dbReference type="Proteomes" id="UP000485058">
    <property type="component" value="Unassembled WGS sequence"/>
</dbReference>
<keyword evidence="3" id="KW-1185">Reference proteome</keyword>
<evidence type="ECO:0000313" key="3">
    <source>
        <dbReference type="Proteomes" id="UP000485058"/>
    </source>
</evidence>
<feature type="region of interest" description="Disordered" evidence="1">
    <location>
        <begin position="644"/>
        <end position="679"/>
    </location>
</feature>